<evidence type="ECO:0000313" key="10">
    <source>
        <dbReference type="EMBL" id="CUM92196.1"/>
    </source>
</evidence>
<keyword evidence="5 9" id="KW-1133">Transmembrane helix</keyword>
<keyword evidence="8" id="KW-0175">Coiled coil</keyword>
<dbReference type="Proteomes" id="UP000095597">
    <property type="component" value="Unassembled WGS sequence"/>
</dbReference>
<dbReference type="InterPro" id="IPR002490">
    <property type="entry name" value="V-ATPase_116kDa_su"/>
</dbReference>
<evidence type="ECO:0000256" key="4">
    <source>
        <dbReference type="ARBA" id="ARBA00022692"/>
    </source>
</evidence>
<feature type="transmembrane region" description="Helical" evidence="9">
    <location>
        <begin position="473"/>
        <end position="495"/>
    </location>
</feature>
<dbReference type="OrthoDB" id="9803814at2"/>
<evidence type="ECO:0000256" key="9">
    <source>
        <dbReference type="SAM" id="Phobius"/>
    </source>
</evidence>
<sequence length="646" mass="73955">MIVKMKFLSISGPKNDIDRVCEVYLSKYEMQLENAAAELKTTDNLQPFVEINPYKEPLAKAEQFSALLADEDQRIDVLMNQEDMLNLIRDVNHDYLDLLEKKELTKKQVDEYKEKLLIMEPFRTLELDMQKSLKYKYMKVRFGRVDVNYYKRLEKYLFDDLNAVFIEGTRNENYVYGCYFVSNADSSKVDSVFNSLHFERIAIPSEYIGTPAQACEELEKEIEEKQKEIAGIKKQISELMAKNAAKLRGAKKRLEELATNFDVRKLAARIEEGDNKEDYYILCGWMGEDDVNKFLAQSKNDDKVFVVVEEDKEKFFGEPPTKLKNPRFFKPFEMFIRMYGLPANDEMDPTMFVALTYTFIFGAMFGDVGQGLCLFVFGGLLYLIKKINLAGIISIAGLFSTFFGFMFGSIFGFEDVIQAHWLRPVDAMTNLPFIGQLNTVFVVAIAFGMGLNILVMIFNVINSIKSHDVENMLFSHNGIAGLVFYGFLVLTIVLYMTGHKVPGNILMVIFLGVPVILFVFKEPLGNLVTKQHKKMEEGKVMFFVQAFFELFETMLSYFSNTISYVRIGAFAVSHAAMMEVVLMLSGASAGHTNWIVFVLGNVLVCGLEGLVVGIQVLRLEYYEMFSRFYKGTGREFKPFHSQSDEK</sequence>
<feature type="transmembrane region" description="Helical" evidence="9">
    <location>
        <begin position="564"/>
        <end position="582"/>
    </location>
</feature>
<dbReference type="GO" id="GO:0051117">
    <property type="term" value="F:ATPase binding"/>
    <property type="evidence" value="ECO:0007669"/>
    <property type="project" value="TreeGrafter"/>
</dbReference>
<dbReference type="GO" id="GO:0007035">
    <property type="term" value="P:vacuolar acidification"/>
    <property type="evidence" value="ECO:0007669"/>
    <property type="project" value="TreeGrafter"/>
</dbReference>
<protein>
    <submittedName>
        <fullName evidence="10">V-type ATP synthase subunit I</fullName>
    </submittedName>
</protein>
<feature type="transmembrane region" description="Helical" evidence="9">
    <location>
        <begin position="501"/>
        <end position="520"/>
    </location>
</feature>
<feature type="transmembrane region" description="Helical" evidence="9">
    <location>
        <begin position="391"/>
        <end position="413"/>
    </location>
</feature>
<evidence type="ECO:0000256" key="3">
    <source>
        <dbReference type="ARBA" id="ARBA00022448"/>
    </source>
</evidence>
<evidence type="ECO:0000256" key="5">
    <source>
        <dbReference type="ARBA" id="ARBA00022989"/>
    </source>
</evidence>
<feature type="coiled-coil region" evidence="8">
    <location>
        <begin position="215"/>
        <end position="260"/>
    </location>
</feature>
<dbReference type="GO" id="GO:0046961">
    <property type="term" value="F:proton-transporting ATPase activity, rotational mechanism"/>
    <property type="evidence" value="ECO:0007669"/>
    <property type="project" value="InterPro"/>
</dbReference>
<proteinExistence type="inferred from homology"/>
<evidence type="ECO:0000256" key="8">
    <source>
        <dbReference type="SAM" id="Coils"/>
    </source>
</evidence>
<organism evidence="10 11">
    <name type="scientific">Dorea longicatena</name>
    <dbReference type="NCBI Taxonomy" id="88431"/>
    <lineage>
        <taxon>Bacteria</taxon>
        <taxon>Bacillati</taxon>
        <taxon>Bacillota</taxon>
        <taxon>Clostridia</taxon>
        <taxon>Lachnospirales</taxon>
        <taxon>Lachnospiraceae</taxon>
        <taxon>Dorea</taxon>
    </lineage>
</organism>
<evidence type="ECO:0000256" key="1">
    <source>
        <dbReference type="ARBA" id="ARBA00004141"/>
    </source>
</evidence>
<feature type="transmembrane region" description="Helical" evidence="9">
    <location>
        <begin position="433"/>
        <end position="461"/>
    </location>
</feature>
<dbReference type="GO" id="GO:0016471">
    <property type="term" value="C:vacuolar proton-transporting V-type ATPase complex"/>
    <property type="evidence" value="ECO:0007669"/>
    <property type="project" value="TreeGrafter"/>
</dbReference>
<feature type="transmembrane region" description="Helical" evidence="9">
    <location>
        <begin position="594"/>
        <end position="617"/>
    </location>
</feature>
<dbReference type="Pfam" id="PF01496">
    <property type="entry name" value="V_ATPase_I"/>
    <property type="match status" value="2"/>
</dbReference>
<feature type="transmembrane region" description="Helical" evidence="9">
    <location>
        <begin position="351"/>
        <end position="384"/>
    </location>
</feature>
<keyword evidence="6" id="KW-0406">Ion transport</keyword>
<keyword evidence="4 9" id="KW-0812">Transmembrane</keyword>
<accession>A0A173SQD6</accession>
<evidence type="ECO:0000256" key="2">
    <source>
        <dbReference type="ARBA" id="ARBA00009904"/>
    </source>
</evidence>
<dbReference type="PANTHER" id="PTHR11629">
    <property type="entry name" value="VACUOLAR PROTON ATPASES"/>
    <property type="match status" value="1"/>
</dbReference>
<gene>
    <name evidence="10" type="ORF">ERS852573_01144</name>
</gene>
<dbReference type="GO" id="GO:0033179">
    <property type="term" value="C:proton-transporting V-type ATPase, V0 domain"/>
    <property type="evidence" value="ECO:0007669"/>
    <property type="project" value="InterPro"/>
</dbReference>
<dbReference type="PANTHER" id="PTHR11629:SF63">
    <property type="entry name" value="V-TYPE PROTON ATPASE SUBUNIT A"/>
    <property type="match status" value="1"/>
</dbReference>
<reference evidence="10 11" key="1">
    <citation type="submission" date="2015-09" db="EMBL/GenBank/DDBJ databases">
        <authorList>
            <consortium name="Pathogen Informatics"/>
        </authorList>
    </citation>
    <scope>NUCLEOTIDE SEQUENCE [LARGE SCALE GENOMIC DNA]</scope>
    <source>
        <strain evidence="10 11">2789STDY5834961</strain>
    </source>
</reference>
<comment type="subcellular location">
    <subcellularLocation>
        <location evidence="1">Membrane</location>
        <topology evidence="1">Multi-pass membrane protein</topology>
    </subcellularLocation>
</comment>
<comment type="similarity">
    <text evidence="2">Belongs to the V-ATPase 116 kDa subunit family.</text>
</comment>
<keyword evidence="3" id="KW-0813">Transport</keyword>
<dbReference type="RefSeq" id="WP_055213890.1">
    <property type="nucleotide sequence ID" value="NZ_CYXO01000005.1"/>
</dbReference>
<evidence type="ECO:0000256" key="7">
    <source>
        <dbReference type="ARBA" id="ARBA00023136"/>
    </source>
</evidence>
<evidence type="ECO:0000256" key="6">
    <source>
        <dbReference type="ARBA" id="ARBA00023065"/>
    </source>
</evidence>
<evidence type="ECO:0000313" key="11">
    <source>
        <dbReference type="Proteomes" id="UP000095597"/>
    </source>
</evidence>
<keyword evidence="7 9" id="KW-0472">Membrane</keyword>
<dbReference type="AlphaFoldDB" id="A0A173SQD6"/>
<dbReference type="EMBL" id="CYXO01000005">
    <property type="protein sequence ID" value="CUM92196.1"/>
    <property type="molecule type" value="Genomic_DNA"/>
</dbReference>
<name>A0A173SQD6_9FIRM</name>